<dbReference type="AlphaFoldDB" id="A0A6G9XXA1"/>
<proteinExistence type="predicted"/>
<reference evidence="1 2" key="1">
    <citation type="journal article" date="2019" name="ACS Chem. Biol.">
        <title>Identification and Mobilization of a Cryptic Antibiotic Biosynthesis Gene Locus from a Human-Pathogenic Nocardia Isolate.</title>
        <authorList>
            <person name="Herisse M."/>
            <person name="Ishida K."/>
            <person name="Porter J.L."/>
            <person name="Howden B."/>
            <person name="Hertweck C."/>
            <person name="Stinear T.P."/>
            <person name="Pidot S.J."/>
        </authorList>
    </citation>
    <scope>NUCLEOTIDE SEQUENCE [LARGE SCALE GENOMIC DNA]</scope>
    <source>
        <strain evidence="1 2">AUSMDU00024985</strain>
    </source>
</reference>
<dbReference type="EMBL" id="CP046171">
    <property type="protein sequence ID" value="QIS05569.1"/>
    <property type="molecule type" value="Genomic_DNA"/>
</dbReference>
<organism evidence="1 2">
    <name type="scientific">Nocardia brasiliensis</name>
    <dbReference type="NCBI Taxonomy" id="37326"/>
    <lineage>
        <taxon>Bacteria</taxon>
        <taxon>Bacillati</taxon>
        <taxon>Actinomycetota</taxon>
        <taxon>Actinomycetes</taxon>
        <taxon>Mycobacteriales</taxon>
        <taxon>Nocardiaceae</taxon>
        <taxon>Nocardia</taxon>
    </lineage>
</organism>
<name>A0A6G9XXA1_NOCBR</name>
<gene>
    <name evidence="1" type="ORF">F5X71_27560</name>
</gene>
<evidence type="ECO:0000313" key="2">
    <source>
        <dbReference type="Proteomes" id="UP000501705"/>
    </source>
</evidence>
<dbReference type="Proteomes" id="UP000501705">
    <property type="component" value="Chromosome"/>
</dbReference>
<evidence type="ECO:0000313" key="1">
    <source>
        <dbReference type="EMBL" id="QIS05569.1"/>
    </source>
</evidence>
<protein>
    <submittedName>
        <fullName evidence="1">Uncharacterized protein</fullName>
    </submittedName>
</protein>
<sequence>MKTIARALAMMEHVQSLEEEDMLVKKLIVVAALTAGLLAPAGLAAAEPVAAPTATAATATDVQGSSSADIFCAVIRFLKGGWAGRATDCTF</sequence>
<accession>A0A6G9XXA1</accession>